<evidence type="ECO:0000256" key="1">
    <source>
        <dbReference type="ARBA" id="ARBA00008685"/>
    </source>
</evidence>
<feature type="region of interest" description="Disordered" evidence="21">
    <location>
        <begin position="1019"/>
        <end position="1054"/>
    </location>
</feature>
<evidence type="ECO:0000259" key="24">
    <source>
        <dbReference type="PROSITE" id="PS50240"/>
    </source>
</evidence>
<dbReference type="Pfam" id="PF00089">
    <property type="entry name" value="Trypsin"/>
    <property type="match status" value="1"/>
</dbReference>
<evidence type="ECO:0000256" key="15">
    <source>
        <dbReference type="ARBA" id="ARBA00023180"/>
    </source>
</evidence>
<dbReference type="InterPro" id="IPR001254">
    <property type="entry name" value="Trypsin_dom"/>
</dbReference>
<proteinExistence type="inferred from homology"/>
<keyword evidence="15" id="KW-0325">Glycoprotein</keyword>
<keyword evidence="7 20" id="KW-0378">Hydrolase</keyword>
<dbReference type="CDD" id="cd06382">
    <property type="entry name" value="PBP1_iGluR_Kainate"/>
    <property type="match status" value="1"/>
</dbReference>
<dbReference type="InterPro" id="IPR001314">
    <property type="entry name" value="Peptidase_S1A"/>
</dbReference>
<evidence type="ECO:0000256" key="3">
    <source>
        <dbReference type="ARBA" id="ARBA00022475"/>
    </source>
</evidence>
<keyword evidence="6 23" id="KW-0732">Signal</keyword>
<dbReference type="Pfam" id="PF10613">
    <property type="entry name" value="Lig_chan-Glu_bd"/>
    <property type="match status" value="1"/>
</dbReference>
<feature type="chain" id="PRO_5043866903" description="Peptidase S1 domain-containing protein" evidence="23">
    <location>
        <begin position="21"/>
        <end position="1317"/>
    </location>
</feature>
<evidence type="ECO:0000256" key="10">
    <source>
        <dbReference type="ARBA" id="ARBA00023018"/>
    </source>
</evidence>
<evidence type="ECO:0000256" key="6">
    <source>
        <dbReference type="ARBA" id="ARBA00022729"/>
    </source>
</evidence>
<evidence type="ECO:0000256" key="8">
    <source>
        <dbReference type="ARBA" id="ARBA00022825"/>
    </source>
</evidence>
<dbReference type="Gene3D" id="3.40.50.2300">
    <property type="match status" value="2"/>
</dbReference>
<protein>
    <recommendedName>
        <fullName evidence="24">Peptidase S1 domain-containing protein</fullName>
    </recommendedName>
</protein>
<keyword evidence="12 22" id="KW-0472">Membrane</keyword>
<evidence type="ECO:0000256" key="18">
    <source>
        <dbReference type="ARBA" id="ARBA00023303"/>
    </source>
</evidence>
<dbReference type="SUPFAM" id="SSF53822">
    <property type="entry name" value="Periplasmic binding protein-like I"/>
    <property type="match status" value="1"/>
</dbReference>
<dbReference type="SMART" id="SM00918">
    <property type="entry name" value="Lig_chan-Glu_bd"/>
    <property type="match status" value="1"/>
</dbReference>
<keyword evidence="3" id="KW-1003">Cell membrane</keyword>
<evidence type="ECO:0000256" key="2">
    <source>
        <dbReference type="ARBA" id="ARBA00022448"/>
    </source>
</evidence>
<dbReference type="Gene3D" id="3.40.190.10">
    <property type="entry name" value="Periplasmic binding protein-like II"/>
    <property type="match status" value="3"/>
</dbReference>
<feature type="transmembrane region" description="Helical" evidence="22">
    <location>
        <begin position="529"/>
        <end position="552"/>
    </location>
</feature>
<dbReference type="InterPro" id="IPR018114">
    <property type="entry name" value="TRYPSIN_HIS"/>
</dbReference>
<dbReference type="InterPro" id="IPR001320">
    <property type="entry name" value="Iontro_rcpt_C"/>
</dbReference>
<dbReference type="FunFam" id="3.40.190.10:FF:000060">
    <property type="entry name" value="Glutamate receptor ionotropic, kainate 1"/>
    <property type="match status" value="1"/>
</dbReference>
<dbReference type="Proteomes" id="UP001487740">
    <property type="component" value="Unassembled WGS sequence"/>
</dbReference>
<keyword evidence="14" id="KW-0675">Receptor</keyword>
<keyword evidence="16" id="KW-0628">Postsynaptic cell membrane</keyword>
<evidence type="ECO:0000256" key="22">
    <source>
        <dbReference type="SAM" id="Phobius"/>
    </source>
</evidence>
<dbReference type="SUPFAM" id="SSF53850">
    <property type="entry name" value="Periplasmic binding protein-like II"/>
    <property type="match status" value="1"/>
</dbReference>
<dbReference type="InterPro" id="IPR001828">
    <property type="entry name" value="ANF_lig-bd_rcpt"/>
</dbReference>
<dbReference type="PROSITE" id="PS00134">
    <property type="entry name" value="TRYPSIN_HIS"/>
    <property type="match status" value="1"/>
</dbReference>
<accession>A0AAW0UXB5</accession>
<evidence type="ECO:0000256" key="14">
    <source>
        <dbReference type="ARBA" id="ARBA00023170"/>
    </source>
</evidence>
<dbReference type="SMART" id="SM00079">
    <property type="entry name" value="PBPe"/>
    <property type="match status" value="1"/>
</dbReference>
<keyword evidence="4 20" id="KW-0645">Protease</keyword>
<dbReference type="PANTHER" id="PTHR18966">
    <property type="entry name" value="IONOTROPIC GLUTAMATE RECEPTOR"/>
    <property type="match status" value="1"/>
</dbReference>
<keyword evidence="10" id="KW-0770">Synapse</keyword>
<dbReference type="PRINTS" id="PR00722">
    <property type="entry name" value="CHYMOTRYPSIN"/>
</dbReference>
<dbReference type="InterPro" id="IPR009003">
    <property type="entry name" value="Peptidase_S1_PA"/>
</dbReference>
<feature type="domain" description="Peptidase S1" evidence="24">
    <location>
        <begin position="1075"/>
        <end position="1311"/>
    </location>
</feature>
<comment type="subcellular location">
    <subcellularLocation>
        <location evidence="19">Postsynaptic cell membrane</location>
        <topology evidence="19">Multi-pass membrane protein</topology>
    </subcellularLocation>
</comment>
<evidence type="ECO:0000256" key="23">
    <source>
        <dbReference type="SAM" id="SignalP"/>
    </source>
</evidence>
<comment type="similarity">
    <text evidence="1">Belongs to the glutamate-gated ion channel (TC 1.A.10.1) family.</text>
</comment>
<keyword evidence="5 22" id="KW-0812">Transmembrane</keyword>
<name>A0AAW0UXB5_SCYPA</name>
<dbReference type="InterPro" id="IPR043504">
    <property type="entry name" value="Peptidase_S1_PA_chymotrypsin"/>
</dbReference>
<dbReference type="PROSITE" id="PS50240">
    <property type="entry name" value="TRYPSIN_DOM"/>
    <property type="match status" value="1"/>
</dbReference>
<evidence type="ECO:0000256" key="7">
    <source>
        <dbReference type="ARBA" id="ARBA00022801"/>
    </source>
</evidence>
<evidence type="ECO:0000256" key="12">
    <source>
        <dbReference type="ARBA" id="ARBA00023136"/>
    </source>
</evidence>
<dbReference type="Pfam" id="PF00060">
    <property type="entry name" value="Lig_chan"/>
    <property type="match status" value="1"/>
</dbReference>
<keyword evidence="26" id="KW-1185">Reference proteome</keyword>
<gene>
    <name evidence="25" type="ORF">O3P69_007772</name>
</gene>
<dbReference type="FunFam" id="1.10.287.70:FF:000143">
    <property type="entry name" value="Probable glutamate receptor"/>
    <property type="match status" value="1"/>
</dbReference>
<evidence type="ECO:0000256" key="19">
    <source>
        <dbReference type="ARBA" id="ARBA00034104"/>
    </source>
</evidence>
<keyword evidence="8 20" id="KW-0720">Serine protease</keyword>
<evidence type="ECO:0000256" key="16">
    <source>
        <dbReference type="ARBA" id="ARBA00023257"/>
    </source>
</evidence>
<keyword evidence="2" id="KW-0813">Transport</keyword>
<evidence type="ECO:0000313" key="26">
    <source>
        <dbReference type="Proteomes" id="UP001487740"/>
    </source>
</evidence>
<dbReference type="GO" id="GO:0045211">
    <property type="term" value="C:postsynaptic membrane"/>
    <property type="evidence" value="ECO:0007669"/>
    <property type="project" value="UniProtKB-SubCell"/>
</dbReference>
<dbReference type="GO" id="GO:0004252">
    <property type="term" value="F:serine-type endopeptidase activity"/>
    <property type="evidence" value="ECO:0007669"/>
    <property type="project" value="InterPro"/>
</dbReference>
<dbReference type="SMART" id="SM00020">
    <property type="entry name" value="Tryp_SPc"/>
    <property type="match status" value="1"/>
</dbReference>
<dbReference type="InterPro" id="IPR015683">
    <property type="entry name" value="Ionotropic_Glu_rcpt"/>
</dbReference>
<evidence type="ECO:0000256" key="9">
    <source>
        <dbReference type="ARBA" id="ARBA00022989"/>
    </source>
</evidence>
<evidence type="ECO:0000256" key="5">
    <source>
        <dbReference type="ARBA" id="ARBA00022692"/>
    </source>
</evidence>
<feature type="compositionally biased region" description="Low complexity" evidence="21">
    <location>
        <begin position="1019"/>
        <end position="1039"/>
    </location>
</feature>
<keyword evidence="13" id="KW-1015">Disulfide bond</keyword>
<evidence type="ECO:0000313" key="25">
    <source>
        <dbReference type="EMBL" id="KAK8404749.1"/>
    </source>
</evidence>
<keyword evidence="9 22" id="KW-1133">Transmembrane helix</keyword>
<evidence type="ECO:0000256" key="4">
    <source>
        <dbReference type="ARBA" id="ARBA00022670"/>
    </source>
</evidence>
<dbReference type="EMBL" id="JARAKH010000004">
    <property type="protein sequence ID" value="KAK8404749.1"/>
    <property type="molecule type" value="Genomic_DNA"/>
</dbReference>
<dbReference type="FunFam" id="3.40.190.10:FF:000001">
    <property type="entry name" value="Glutamate receptor ionotropic, kainate 2"/>
    <property type="match status" value="1"/>
</dbReference>
<feature type="region of interest" description="Disordered" evidence="21">
    <location>
        <begin position="904"/>
        <end position="934"/>
    </location>
</feature>
<reference evidence="25 26" key="1">
    <citation type="submission" date="2023-03" db="EMBL/GenBank/DDBJ databases">
        <title>High-quality genome of Scylla paramamosain provides insights in environmental adaptation.</title>
        <authorList>
            <person name="Zhang L."/>
        </authorList>
    </citation>
    <scope>NUCLEOTIDE SEQUENCE [LARGE SCALE GENOMIC DNA]</scope>
    <source>
        <strain evidence="25">LZ_2023a</strain>
        <tissue evidence="25">Muscle</tissue>
    </source>
</reference>
<dbReference type="Pfam" id="PF01094">
    <property type="entry name" value="ANF_receptor"/>
    <property type="match status" value="1"/>
</dbReference>
<dbReference type="FunFam" id="2.40.10.10:FF:000006">
    <property type="entry name" value="Serine proteinase stubble"/>
    <property type="match status" value="1"/>
</dbReference>
<keyword evidence="17" id="KW-1071">Ligand-gated ion channel</keyword>
<dbReference type="Gene3D" id="2.40.10.10">
    <property type="entry name" value="Trypsin-like serine proteases"/>
    <property type="match status" value="1"/>
</dbReference>
<dbReference type="PROSITE" id="PS00135">
    <property type="entry name" value="TRYPSIN_SER"/>
    <property type="match status" value="1"/>
</dbReference>
<evidence type="ECO:0000256" key="21">
    <source>
        <dbReference type="SAM" id="MobiDB-lite"/>
    </source>
</evidence>
<feature type="signal peptide" evidence="23">
    <location>
        <begin position="1"/>
        <end position="20"/>
    </location>
</feature>
<evidence type="ECO:0000256" key="13">
    <source>
        <dbReference type="ARBA" id="ARBA00023157"/>
    </source>
</evidence>
<organism evidence="25 26">
    <name type="scientific">Scylla paramamosain</name>
    <name type="common">Mud crab</name>
    <dbReference type="NCBI Taxonomy" id="85552"/>
    <lineage>
        <taxon>Eukaryota</taxon>
        <taxon>Metazoa</taxon>
        <taxon>Ecdysozoa</taxon>
        <taxon>Arthropoda</taxon>
        <taxon>Crustacea</taxon>
        <taxon>Multicrustacea</taxon>
        <taxon>Malacostraca</taxon>
        <taxon>Eumalacostraca</taxon>
        <taxon>Eucarida</taxon>
        <taxon>Decapoda</taxon>
        <taxon>Pleocyemata</taxon>
        <taxon>Brachyura</taxon>
        <taxon>Eubrachyura</taxon>
        <taxon>Portunoidea</taxon>
        <taxon>Portunidae</taxon>
        <taxon>Portuninae</taxon>
        <taxon>Scylla</taxon>
    </lineage>
</organism>
<dbReference type="InterPro" id="IPR028082">
    <property type="entry name" value="Peripla_BP_I"/>
</dbReference>
<dbReference type="CDD" id="cd13714">
    <property type="entry name" value="PBP2_iGluR_Kainate"/>
    <property type="match status" value="1"/>
</dbReference>
<comment type="caution">
    <text evidence="25">The sequence shown here is derived from an EMBL/GenBank/DDBJ whole genome shotgun (WGS) entry which is preliminary data.</text>
</comment>
<dbReference type="SUPFAM" id="SSF50494">
    <property type="entry name" value="Trypsin-like serine proteases"/>
    <property type="match status" value="1"/>
</dbReference>
<keyword evidence="18" id="KW-0407">Ion channel</keyword>
<sequence>MLRRVSLLVVLLAFTGRAAASDVIKIGGLFNSQNEYEVIFKYAVDTVNRDRSLLPHTLLATHEEFVQPDDSFNSSRKACLLLQYGVAAIFGPQSGQSAAHVQSICDAFEVPHLEYRWDFGLTTHAYSVNLYPSPSTLSKAYIDVLETLQWRKFFVIYENNESLARVQEVVKSEMWDVILRQLPVQDYRPFLNGIRAAGVTRVVLDVGRDKIHPFLQQAQDLGMTASGYHYFITSLDLHTVELMDFRQGATFTGLSLMDPSSPLMQRITHDLESDSLRPDHVSLTPLKTEAALIYDAVHFFAKAVDDLSRSIRLYEVSLDCAGDSTWEHGTALLNYINLAEVSGLTGLIKLDEDGSRRDVTLHIIEFTREGLNHVGKWDPANGASYTGTHTEEKQQDKTLVITSVLSPPYVMLRKGSEQLTGNERYEGFCVDLIHKVSEIIGFNYTIKAADDGLYGNLDETTGKWRGMIGELVNQKADLAIGDLTVTYEREKVVDFTMPWMNLGISILYQKPIRKPPSLFAFLSPFSADVWLIVITAYLGISLLLFVMARCHVWAAARRQSRRGSPSRLTEGGESDASKSGAEMHERSVSTHILNGLWWFFTLVMVSLYASNVGGALTVQRVELPIESVQDLALQTKIKYGTIYGGSTWQFFKSSKIPTYQRMFAFMESQRPTVYTNSYEEGVRRVQASGGQYAYMLETSTIEYITDRHCDLRQVGGLIDSKSYGFALSPGSSHTKAISQAILNLREEGVLEALKSRWWKQKRGGGKCAHSTEDSEGSDKAIELGLENVGGVFVVLVVGMSLALMVAVWSEVGFCLDMSARRKTISAPAPSGTLHTRAPPPDNCWCSCVPSPFEVKREARKTVVSQALRDTAHRQVFAAIKSEPAEESQSVLSSHGVEGLLLPAQLKTPGGNRLGRSSGQEKVKDDEGRDRWRESGVRQVAIGGNTGSEGSTDDLLMRQVFAVLAWAPSRAREVGIYLQAMQGGGYVEPKQGGTHVDPKTANKYWMTTWYANSMSWSSGSPSTGYSGSPGTEATWGPGTEATGGPGTECSANTGQSSVPASTTATCKCGVANPSRIVGGQEVNPKNKYPWQVGIMNDGGSNYWCGGSVINNKYILTAAHCLENEEASSLVVGVADHDMSSTTDDVPGVTDLKSVEQIIIHPCYGSNGNDYDIALLKLKETLDLSQYEQLRPVCLPADDSQTYEGVMAIASGWGALYSGGPQPSTLNEVSVPILAPSCPGMSGITANMLCAGLQEGGKDTCQGDSGGPLFVEENTKYTQVGITSWGFGCAGENSPGVYARVSKFLPWIMSNTADATYCQ</sequence>
<dbReference type="GO" id="GO:0007166">
    <property type="term" value="P:cell surface receptor signaling pathway"/>
    <property type="evidence" value="ECO:0007669"/>
    <property type="project" value="UniProtKB-ARBA"/>
</dbReference>
<keyword evidence="11" id="KW-0406">Ion transport</keyword>
<feature type="compositionally biased region" description="Basic and acidic residues" evidence="21">
    <location>
        <begin position="918"/>
        <end position="934"/>
    </location>
</feature>
<dbReference type="GO" id="GO:0006508">
    <property type="term" value="P:proteolysis"/>
    <property type="evidence" value="ECO:0007669"/>
    <property type="project" value="UniProtKB-KW"/>
</dbReference>
<dbReference type="InterPro" id="IPR019594">
    <property type="entry name" value="Glu/Gly-bd"/>
</dbReference>
<dbReference type="InterPro" id="IPR033116">
    <property type="entry name" value="TRYPSIN_SER"/>
</dbReference>
<dbReference type="CDD" id="cd00190">
    <property type="entry name" value="Tryp_SPc"/>
    <property type="match status" value="1"/>
</dbReference>
<evidence type="ECO:0000256" key="20">
    <source>
        <dbReference type="RuleBase" id="RU363034"/>
    </source>
</evidence>
<dbReference type="GO" id="GO:0022824">
    <property type="term" value="F:transmitter-gated monoatomic ion channel activity"/>
    <property type="evidence" value="ECO:0007669"/>
    <property type="project" value="UniProtKB-ARBA"/>
</dbReference>
<evidence type="ECO:0000256" key="17">
    <source>
        <dbReference type="ARBA" id="ARBA00023286"/>
    </source>
</evidence>
<evidence type="ECO:0000256" key="11">
    <source>
        <dbReference type="ARBA" id="ARBA00023065"/>
    </source>
</evidence>